<protein>
    <submittedName>
        <fullName evidence="1">Uncharacterized protein</fullName>
    </submittedName>
</protein>
<evidence type="ECO:0000313" key="2">
    <source>
        <dbReference type="Proteomes" id="UP000305948"/>
    </source>
</evidence>
<proteinExistence type="predicted"/>
<dbReference type="Proteomes" id="UP000305948">
    <property type="component" value="Unassembled WGS sequence"/>
</dbReference>
<reference evidence="1 2" key="1">
    <citation type="journal article" date="2019" name="Nat. Ecol. Evol.">
        <title>Megaphylogeny resolves global patterns of mushroom evolution.</title>
        <authorList>
            <person name="Varga T."/>
            <person name="Krizsan K."/>
            <person name="Foldi C."/>
            <person name="Dima B."/>
            <person name="Sanchez-Garcia M."/>
            <person name="Sanchez-Ramirez S."/>
            <person name="Szollosi G.J."/>
            <person name="Szarkandi J.G."/>
            <person name="Papp V."/>
            <person name="Albert L."/>
            <person name="Andreopoulos W."/>
            <person name="Angelini C."/>
            <person name="Antonin V."/>
            <person name="Barry K.W."/>
            <person name="Bougher N.L."/>
            <person name="Buchanan P."/>
            <person name="Buyck B."/>
            <person name="Bense V."/>
            <person name="Catcheside P."/>
            <person name="Chovatia M."/>
            <person name="Cooper J."/>
            <person name="Damon W."/>
            <person name="Desjardin D."/>
            <person name="Finy P."/>
            <person name="Geml J."/>
            <person name="Haridas S."/>
            <person name="Hughes K."/>
            <person name="Justo A."/>
            <person name="Karasinski D."/>
            <person name="Kautmanova I."/>
            <person name="Kiss B."/>
            <person name="Kocsube S."/>
            <person name="Kotiranta H."/>
            <person name="LaButti K.M."/>
            <person name="Lechner B.E."/>
            <person name="Liimatainen K."/>
            <person name="Lipzen A."/>
            <person name="Lukacs Z."/>
            <person name="Mihaltcheva S."/>
            <person name="Morgado L.N."/>
            <person name="Niskanen T."/>
            <person name="Noordeloos M.E."/>
            <person name="Ohm R.A."/>
            <person name="Ortiz-Santana B."/>
            <person name="Ovrebo C."/>
            <person name="Racz N."/>
            <person name="Riley R."/>
            <person name="Savchenko A."/>
            <person name="Shiryaev A."/>
            <person name="Soop K."/>
            <person name="Spirin V."/>
            <person name="Szebenyi C."/>
            <person name="Tomsovsky M."/>
            <person name="Tulloss R.E."/>
            <person name="Uehling J."/>
            <person name="Grigoriev I.V."/>
            <person name="Vagvolgyi C."/>
            <person name="Papp T."/>
            <person name="Martin F.M."/>
            <person name="Miettinen O."/>
            <person name="Hibbett D.S."/>
            <person name="Nagy L.G."/>
        </authorList>
    </citation>
    <scope>NUCLEOTIDE SEQUENCE [LARGE SCALE GENOMIC DNA]</scope>
    <source>
        <strain evidence="1 2">OMC1185</strain>
    </source>
</reference>
<name>A0A5C3N681_9AGAM</name>
<dbReference type="EMBL" id="ML213508">
    <property type="protein sequence ID" value="TFK52910.1"/>
    <property type="molecule type" value="Genomic_DNA"/>
</dbReference>
<evidence type="ECO:0000313" key="1">
    <source>
        <dbReference type="EMBL" id="TFK52910.1"/>
    </source>
</evidence>
<gene>
    <name evidence="1" type="ORF">OE88DRAFT_1656591</name>
</gene>
<accession>A0A5C3N681</accession>
<keyword evidence="2" id="KW-1185">Reference proteome</keyword>
<dbReference type="AlphaFoldDB" id="A0A5C3N681"/>
<organism evidence="1 2">
    <name type="scientific">Heliocybe sulcata</name>
    <dbReference type="NCBI Taxonomy" id="5364"/>
    <lineage>
        <taxon>Eukaryota</taxon>
        <taxon>Fungi</taxon>
        <taxon>Dikarya</taxon>
        <taxon>Basidiomycota</taxon>
        <taxon>Agaricomycotina</taxon>
        <taxon>Agaricomycetes</taxon>
        <taxon>Gloeophyllales</taxon>
        <taxon>Gloeophyllaceae</taxon>
        <taxon>Heliocybe</taxon>
    </lineage>
</organism>
<sequence>MLLPSHRLSRTHFDLNDQGSTPTGQRVFMVRQPLLLTTRGVCTSSGIGDIIDQVVCRICFWAGFYAYNRPLVRVPAISVAVTTVRNGVVLILRAGECVWSLLTPHLV</sequence>